<dbReference type="GO" id="GO:0030145">
    <property type="term" value="F:manganese ion binding"/>
    <property type="evidence" value="ECO:0007669"/>
    <property type="project" value="UniProtKB-UniRule"/>
</dbReference>
<dbReference type="InterPro" id="IPR016667">
    <property type="entry name" value="Caps_polysacc_synth_CpsB/CapC"/>
</dbReference>
<dbReference type="InterPro" id="IPR016195">
    <property type="entry name" value="Pol/histidinol_Pase-like"/>
</dbReference>
<reference evidence="6 7" key="1">
    <citation type="submission" date="2020-07" db="EMBL/GenBank/DDBJ databases">
        <authorList>
            <person name="Criscuolo A."/>
        </authorList>
    </citation>
    <scope>NUCLEOTIDE SEQUENCE [LARGE SCALE GENOMIC DNA]</scope>
    <source>
        <strain evidence="6">CIP107946</strain>
    </source>
</reference>
<name>A0A6V7R3F6_9BACL</name>
<dbReference type="EC" id="3.1.3.48" evidence="5"/>
<evidence type="ECO:0000256" key="1">
    <source>
        <dbReference type="ARBA" id="ARBA00005750"/>
    </source>
</evidence>
<accession>A0A6V7R3F6</accession>
<dbReference type="GO" id="GO:0004725">
    <property type="term" value="F:protein tyrosine phosphatase activity"/>
    <property type="evidence" value="ECO:0007669"/>
    <property type="project" value="UniProtKB-UniRule"/>
</dbReference>
<evidence type="ECO:0000256" key="3">
    <source>
        <dbReference type="ARBA" id="ARBA00022912"/>
    </source>
</evidence>
<evidence type="ECO:0000313" key="6">
    <source>
        <dbReference type="EMBL" id="CAD2071604.1"/>
    </source>
</evidence>
<evidence type="ECO:0000256" key="4">
    <source>
        <dbReference type="ARBA" id="ARBA00051722"/>
    </source>
</evidence>
<dbReference type="Proteomes" id="UP000588186">
    <property type="component" value="Unassembled WGS sequence"/>
</dbReference>
<sequence>MIDLHNHILIGVDDGPETFEESLALLKQARDEGITHIVATPHHLHPNWDTPTSVVRKKVDELMEYPEVKALGIEILLGQEIRLKDHLFEGLEQGTAIGLNKSNYVLIELPSSHVPSSTKQIIFELQRKSYIPIIAHPERNKAIANDLSILYELVNAGALAQLTSTTLNGDMGKKTQKLSIQMIEHNLVHFVASDAHHSETRPFIMKSLFTNKNLKNIQDEIKRLLNNAEVIVNNDKLNKNRPEEPRVKKRFFGLFQRKDEL</sequence>
<dbReference type="EMBL" id="CAJEWB010000003">
    <property type="protein sequence ID" value="CAD2071604.1"/>
    <property type="molecule type" value="Genomic_DNA"/>
</dbReference>
<keyword evidence="7" id="KW-1185">Reference proteome</keyword>
<proteinExistence type="inferred from homology"/>
<keyword evidence="3 5" id="KW-0904">Protein phosphatase</keyword>
<evidence type="ECO:0000256" key="5">
    <source>
        <dbReference type="PIRNR" id="PIRNR016557"/>
    </source>
</evidence>
<dbReference type="Pfam" id="PF19567">
    <property type="entry name" value="CpsB_CapC"/>
    <property type="match status" value="1"/>
</dbReference>
<dbReference type="PANTHER" id="PTHR39181">
    <property type="entry name" value="TYROSINE-PROTEIN PHOSPHATASE YWQE"/>
    <property type="match status" value="1"/>
</dbReference>
<evidence type="ECO:0000313" key="7">
    <source>
        <dbReference type="Proteomes" id="UP000588186"/>
    </source>
</evidence>
<keyword evidence="2 5" id="KW-0378">Hydrolase</keyword>
<dbReference type="RefSeq" id="WP_186075902.1">
    <property type="nucleotide sequence ID" value="NZ_CAJEWB010000003.1"/>
</dbReference>
<dbReference type="Gene3D" id="3.20.20.140">
    <property type="entry name" value="Metal-dependent hydrolases"/>
    <property type="match status" value="1"/>
</dbReference>
<comment type="caution">
    <text evidence="6">The sequence shown here is derived from an EMBL/GenBank/DDBJ whole genome shotgun (WGS) entry which is preliminary data.</text>
</comment>
<dbReference type="PANTHER" id="PTHR39181:SF1">
    <property type="entry name" value="TYROSINE-PROTEIN PHOSPHATASE YWQE"/>
    <property type="match status" value="1"/>
</dbReference>
<protein>
    <recommendedName>
        <fullName evidence="5">Tyrosine-protein phosphatase</fullName>
        <ecNumber evidence="5">3.1.3.48</ecNumber>
    </recommendedName>
</protein>
<dbReference type="SUPFAM" id="SSF89550">
    <property type="entry name" value="PHP domain-like"/>
    <property type="match status" value="1"/>
</dbReference>
<comment type="catalytic activity">
    <reaction evidence="4 5">
        <text>O-phospho-L-tyrosyl-[protein] + H2O = L-tyrosyl-[protein] + phosphate</text>
        <dbReference type="Rhea" id="RHEA:10684"/>
        <dbReference type="Rhea" id="RHEA-COMP:10136"/>
        <dbReference type="Rhea" id="RHEA-COMP:20101"/>
        <dbReference type="ChEBI" id="CHEBI:15377"/>
        <dbReference type="ChEBI" id="CHEBI:43474"/>
        <dbReference type="ChEBI" id="CHEBI:46858"/>
        <dbReference type="ChEBI" id="CHEBI:61978"/>
        <dbReference type="EC" id="3.1.3.48"/>
    </reaction>
</comment>
<comment type="similarity">
    <text evidence="1 5">Belongs to the metallo-dependent hydrolases superfamily. CpsB/CapC family.</text>
</comment>
<dbReference type="AlphaFoldDB" id="A0A6V7R3F6"/>
<gene>
    <name evidence="6" type="primary">ywqE_2</name>
    <name evidence="6" type="ORF">JEOPIN946_00117</name>
</gene>
<dbReference type="PIRSF" id="PIRSF016557">
    <property type="entry name" value="Caps_synth_CpsB"/>
    <property type="match status" value="1"/>
</dbReference>
<organism evidence="6 7">
    <name type="scientific">Phocicoccus pinnipedialis</name>
    <dbReference type="NCBI Taxonomy" id="110845"/>
    <lineage>
        <taxon>Bacteria</taxon>
        <taxon>Bacillati</taxon>
        <taxon>Bacillota</taxon>
        <taxon>Bacilli</taxon>
        <taxon>Bacillales</taxon>
        <taxon>Salinicoccaceae</taxon>
        <taxon>Phocicoccus</taxon>
    </lineage>
</organism>
<evidence type="ECO:0000256" key="2">
    <source>
        <dbReference type="ARBA" id="ARBA00022801"/>
    </source>
</evidence>